<dbReference type="Proteomes" id="UP000189114">
    <property type="component" value="Unassembled WGS sequence"/>
</dbReference>
<comment type="caution">
    <text evidence="1">The sequence shown here is derived from an EMBL/GenBank/DDBJ whole genome shotgun (WGS) entry which is preliminary data.</text>
</comment>
<sequence>MRANFNYLDYVDYLDFVTGSNVKKSGRTYAIQKNRTYEFFYELYEDYRINWVNVRVRGVIILALLHYAKCKLNLNLDELLKGLNDE</sequence>
<dbReference type="EMBL" id="MLAE01000051">
    <property type="protein sequence ID" value="OOF77128.1"/>
    <property type="molecule type" value="Genomic_DNA"/>
</dbReference>
<organism evidence="1 2">
    <name type="scientific">Rodentibacter caecimuris</name>
    <dbReference type="NCBI Taxonomy" id="1796644"/>
    <lineage>
        <taxon>Bacteria</taxon>
        <taxon>Pseudomonadati</taxon>
        <taxon>Pseudomonadota</taxon>
        <taxon>Gammaproteobacteria</taxon>
        <taxon>Pasteurellales</taxon>
        <taxon>Pasteurellaceae</taxon>
        <taxon>Rodentibacter</taxon>
    </lineage>
</organism>
<reference evidence="2" key="1">
    <citation type="submission" date="2016-10" db="EMBL/GenBank/DDBJ databases">
        <title>Rodentibacter gen. nov. and new species.</title>
        <authorList>
            <person name="Christensen H."/>
        </authorList>
    </citation>
    <scope>NUCLEOTIDE SEQUENCE [LARGE SCALE GENOMIC DNA]</scope>
    <source>
        <strain evidence="2">Ppn152</strain>
    </source>
</reference>
<proteinExistence type="predicted"/>
<name>A0A1V3KIC5_9PAST</name>
<accession>A0A1V3KIC5</accession>
<gene>
    <name evidence="1" type="ORF">BKG96_08930</name>
</gene>
<evidence type="ECO:0000313" key="2">
    <source>
        <dbReference type="Proteomes" id="UP000189114"/>
    </source>
</evidence>
<protein>
    <submittedName>
        <fullName evidence="1">Uncharacterized protein</fullName>
    </submittedName>
</protein>
<dbReference type="AlphaFoldDB" id="A0A1V3KIC5"/>
<evidence type="ECO:0000313" key="1">
    <source>
        <dbReference type="EMBL" id="OOF77128.1"/>
    </source>
</evidence>